<proteinExistence type="predicted"/>
<keyword evidence="1" id="KW-1133">Transmembrane helix</keyword>
<dbReference type="EMBL" id="CP017147">
    <property type="protein sequence ID" value="AOO82009.1"/>
    <property type="molecule type" value="Genomic_DNA"/>
</dbReference>
<evidence type="ECO:0008006" key="4">
    <source>
        <dbReference type="Google" id="ProtNLM"/>
    </source>
</evidence>
<name>A0A1D7U3Q4_9HYPH</name>
<gene>
    <name evidence="2" type="ORF">BHK69_17525</name>
</gene>
<dbReference type="STRING" id="1526658.BHK69_17525"/>
<reference evidence="2 3" key="1">
    <citation type="journal article" date="2015" name="Antonie Van Leeuwenhoek">
        <title>Bosea vaviloviae sp. nov., a new species of slow-growing rhizobia isolated from nodules of the relict species Vavilovia formosa (Stev.) Fed.</title>
        <authorList>
            <person name="Safronova V.I."/>
            <person name="Kuznetsova I.G."/>
            <person name="Sazanova A.L."/>
            <person name="Kimeklis A.K."/>
            <person name="Belimov A.A."/>
            <person name="Andronov E.E."/>
            <person name="Pinaev A.G."/>
            <person name="Chizhevskaya E.P."/>
            <person name="Pukhaev A.R."/>
            <person name="Popov K.P."/>
            <person name="Willems A."/>
            <person name="Tikhonovich I.A."/>
        </authorList>
    </citation>
    <scope>NUCLEOTIDE SEQUENCE [LARGE SCALE GENOMIC DNA]</scope>
    <source>
        <strain evidence="2 3">Vaf18</strain>
    </source>
</reference>
<dbReference type="RefSeq" id="WP_069691219.1">
    <property type="nucleotide sequence ID" value="NZ_CP017147.1"/>
</dbReference>
<keyword evidence="3" id="KW-1185">Reference proteome</keyword>
<evidence type="ECO:0000313" key="2">
    <source>
        <dbReference type="EMBL" id="AOO82009.1"/>
    </source>
</evidence>
<dbReference type="OrthoDB" id="2974133at2"/>
<sequence length="141" mass="15495">MLVFPIGSALCALACMLVHYELLRLLSCSAPKLSIAPRQRIIYVVAGALGSHVVQITLFALMLWVLSSSARTQIFGAGIPGSFKQSLYVSFESYAALGSNETFLYAPLRLFTGVEGLSGLVFIGWTSAFTYWCMTQFWNDH</sequence>
<dbReference type="Proteomes" id="UP000094969">
    <property type="component" value="Chromosome"/>
</dbReference>
<evidence type="ECO:0000313" key="3">
    <source>
        <dbReference type="Proteomes" id="UP000094969"/>
    </source>
</evidence>
<protein>
    <recommendedName>
        <fullName evidence="4">Potassium channel domain-containing protein</fullName>
    </recommendedName>
</protein>
<feature type="transmembrane region" description="Helical" evidence="1">
    <location>
        <begin position="41"/>
        <end position="66"/>
    </location>
</feature>
<evidence type="ECO:0000256" key="1">
    <source>
        <dbReference type="SAM" id="Phobius"/>
    </source>
</evidence>
<keyword evidence="1" id="KW-0812">Transmembrane</keyword>
<organism evidence="2 3">
    <name type="scientific">Bosea vaviloviae</name>
    <dbReference type="NCBI Taxonomy" id="1526658"/>
    <lineage>
        <taxon>Bacteria</taxon>
        <taxon>Pseudomonadati</taxon>
        <taxon>Pseudomonadota</taxon>
        <taxon>Alphaproteobacteria</taxon>
        <taxon>Hyphomicrobiales</taxon>
        <taxon>Boseaceae</taxon>
        <taxon>Bosea</taxon>
    </lineage>
</organism>
<dbReference type="AlphaFoldDB" id="A0A1D7U3Q4"/>
<keyword evidence="1" id="KW-0472">Membrane</keyword>
<dbReference type="KEGG" id="bvv:BHK69_17525"/>
<accession>A0A1D7U3Q4</accession>